<feature type="transmembrane region" description="Helical" evidence="1">
    <location>
        <begin position="6"/>
        <end position="29"/>
    </location>
</feature>
<gene>
    <name evidence="2" type="ORF">METZ01_LOCUS292984</name>
</gene>
<feature type="non-terminal residue" evidence="2">
    <location>
        <position position="1"/>
    </location>
</feature>
<proteinExistence type="predicted"/>
<dbReference type="AlphaFoldDB" id="A0A382LU26"/>
<organism evidence="2">
    <name type="scientific">marine metagenome</name>
    <dbReference type="NCBI Taxonomy" id="408172"/>
    <lineage>
        <taxon>unclassified sequences</taxon>
        <taxon>metagenomes</taxon>
        <taxon>ecological metagenomes</taxon>
    </lineage>
</organism>
<evidence type="ECO:0000256" key="1">
    <source>
        <dbReference type="SAM" id="Phobius"/>
    </source>
</evidence>
<keyword evidence="1" id="KW-1133">Transmembrane helix</keyword>
<name>A0A382LU26_9ZZZZ</name>
<keyword evidence="1" id="KW-0812">Transmembrane</keyword>
<sequence>FFDLKGFFFVIAQIILLILNFFFASIEILR</sequence>
<evidence type="ECO:0000313" key="2">
    <source>
        <dbReference type="EMBL" id="SVC40130.1"/>
    </source>
</evidence>
<accession>A0A382LU26</accession>
<dbReference type="EMBL" id="UINC01089221">
    <property type="protein sequence ID" value="SVC40130.1"/>
    <property type="molecule type" value="Genomic_DNA"/>
</dbReference>
<reference evidence="2" key="1">
    <citation type="submission" date="2018-05" db="EMBL/GenBank/DDBJ databases">
        <authorList>
            <person name="Lanie J.A."/>
            <person name="Ng W.-L."/>
            <person name="Kazmierczak K.M."/>
            <person name="Andrzejewski T.M."/>
            <person name="Davidsen T.M."/>
            <person name="Wayne K.J."/>
            <person name="Tettelin H."/>
            <person name="Glass J.I."/>
            <person name="Rusch D."/>
            <person name="Podicherti R."/>
            <person name="Tsui H.-C.T."/>
            <person name="Winkler M.E."/>
        </authorList>
    </citation>
    <scope>NUCLEOTIDE SEQUENCE</scope>
</reference>
<protein>
    <submittedName>
        <fullName evidence="2">Uncharacterized protein</fullName>
    </submittedName>
</protein>
<keyword evidence="1" id="KW-0472">Membrane</keyword>